<keyword evidence="3" id="KW-1185">Reference proteome</keyword>
<proteinExistence type="predicted"/>
<dbReference type="NCBIfam" id="TIGR04276">
    <property type="entry name" value="FxsC_Cterm"/>
    <property type="match status" value="1"/>
</dbReference>
<feature type="domain" description="TIR" evidence="1">
    <location>
        <begin position="1"/>
        <end position="147"/>
    </location>
</feature>
<organism evidence="2 3">
    <name type="scientific">Streptomyces justiciae</name>
    <dbReference type="NCBI Taxonomy" id="2780140"/>
    <lineage>
        <taxon>Bacteria</taxon>
        <taxon>Bacillati</taxon>
        <taxon>Actinomycetota</taxon>
        <taxon>Actinomycetes</taxon>
        <taxon>Kitasatosporales</taxon>
        <taxon>Streptomycetaceae</taxon>
        <taxon>Streptomyces</taxon>
    </lineage>
</organism>
<dbReference type="InterPro" id="IPR026367">
    <property type="entry name" value="FxsC_C"/>
</dbReference>
<name>A0ABU3M1P6_9ACTN</name>
<dbReference type="InterPro" id="IPR047603">
    <property type="entry name" value="FxsC_N"/>
</dbReference>
<reference evidence="3" key="1">
    <citation type="submission" date="2023-07" db="EMBL/GenBank/DDBJ databases">
        <title>Draft genome sequence of the endophytic actinobacterium Streptomyces justiciae WPN32, a potential antibiotic producer.</title>
        <authorList>
            <person name="Yasawong M."/>
            <person name="Pana W."/>
            <person name="Ganta P."/>
            <person name="Santapan N."/>
            <person name="Songngamsuk T."/>
            <person name="Phatcharaharikarn M."/>
            <person name="Kerdtoob S."/>
            <person name="Nantapong N."/>
        </authorList>
    </citation>
    <scope>NUCLEOTIDE SEQUENCE [LARGE SCALE GENOMIC DNA]</scope>
    <source>
        <strain evidence="3">WPN32</strain>
    </source>
</reference>
<sequence>MALFFFSYARNDLVGEDLYLDRFFERLCDEVSTRGGLPRDSVGFMDREGQSGQLWADMLSENLAHCKVFVPAYSPLYFGSEVSGQEWSAFAARLTAHQEATGVRPKSVLPVWWLPPRGELPPVAGDLHDPRDAFGTEYKKYGLKTLVRQRRYKDDYEDFLDRYTDMILKAAETPPDPFRVPDLLSLPNAFAPAEPPAAAAGGQLPAPRTGGGARKVVFVVAVGRRDDMQHLGQAELDVYGDELVDWRPYHPASSLSIVVRAQGVAVAREMESQVVPADDSLFTLLDGPADRQCLVVLIVDPRSAELPLFQQLFARLNGRRSSNSVILVPSDLDELRKGPQGNQLYDRLYASLGHWIEAGGGSFRGDLPSMTDFERVLGQVLIEIQGRIMRMASVVRRVEPAGPQYRPVLTGPGGLGR</sequence>
<dbReference type="RefSeq" id="WP_314205501.1">
    <property type="nucleotide sequence ID" value="NZ_JAVTLL010000025.1"/>
</dbReference>
<dbReference type="InterPro" id="IPR035897">
    <property type="entry name" value="Toll_tir_struct_dom_sf"/>
</dbReference>
<gene>
    <name evidence="2" type="ORF">RQC66_32335</name>
</gene>
<evidence type="ECO:0000259" key="1">
    <source>
        <dbReference type="PROSITE" id="PS50104"/>
    </source>
</evidence>
<evidence type="ECO:0000313" key="3">
    <source>
        <dbReference type="Proteomes" id="UP001257948"/>
    </source>
</evidence>
<dbReference type="Gene3D" id="3.40.50.10140">
    <property type="entry name" value="Toll/interleukin-1 receptor homology (TIR) domain"/>
    <property type="match status" value="1"/>
</dbReference>
<protein>
    <submittedName>
        <fullName evidence="2">TIR-like protein FxsC</fullName>
    </submittedName>
</protein>
<evidence type="ECO:0000313" key="2">
    <source>
        <dbReference type="EMBL" id="MDT7845415.1"/>
    </source>
</evidence>
<dbReference type="InterPro" id="IPR000157">
    <property type="entry name" value="TIR_dom"/>
</dbReference>
<dbReference type="EMBL" id="JAVTLL010000025">
    <property type="protein sequence ID" value="MDT7845415.1"/>
    <property type="molecule type" value="Genomic_DNA"/>
</dbReference>
<dbReference type="Proteomes" id="UP001257948">
    <property type="component" value="Unassembled WGS sequence"/>
</dbReference>
<accession>A0ABU3M1P6</accession>
<dbReference type="NCBIfam" id="NF040588">
    <property type="entry name" value="FxsC_Nterm"/>
    <property type="match status" value="1"/>
</dbReference>
<dbReference type="PROSITE" id="PS50104">
    <property type="entry name" value="TIR"/>
    <property type="match status" value="1"/>
</dbReference>
<comment type="caution">
    <text evidence="2">The sequence shown here is derived from an EMBL/GenBank/DDBJ whole genome shotgun (WGS) entry which is preliminary data.</text>
</comment>